<dbReference type="InterPro" id="IPR001296">
    <property type="entry name" value="Glyco_trans_1"/>
</dbReference>
<proteinExistence type="predicted"/>
<dbReference type="Pfam" id="PF00534">
    <property type="entry name" value="Glycos_transf_1"/>
    <property type="match status" value="1"/>
</dbReference>
<dbReference type="GO" id="GO:0016757">
    <property type="term" value="F:glycosyltransferase activity"/>
    <property type="evidence" value="ECO:0007669"/>
    <property type="project" value="InterPro"/>
</dbReference>
<organism evidence="2 3">
    <name type="scientific">Rubritalea squalenifaciens DSM 18772</name>
    <dbReference type="NCBI Taxonomy" id="1123071"/>
    <lineage>
        <taxon>Bacteria</taxon>
        <taxon>Pseudomonadati</taxon>
        <taxon>Verrucomicrobiota</taxon>
        <taxon>Verrucomicrobiia</taxon>
        <taxon>Verrucomicrobiales</taxon>
        <taxon>Rubritaleaceae</taxon>
        <taxon>Rubritalea</taxon>
    </lineage>
</organism>
<feature type="domain" description="Glycosyl transferase family 1" evidence="1">
    <location>
        <begin position="212"/>
        <end position="361"/>
    </location>
</feature>
<dbReference type="InParanoid" id="A0A1M6EJD7"/>
<dbReference type="Proteomes" id="UP000184510">
    <property type="component" value="Unassembled WGS sequence"/>
</dbReference>
<evidence type="ECO:0000313" key="3">
    <source>
        <dbReference type="Proteomes" id="UP000184510"/>
    </source>
</evidence>
<dbReference type="FunCoup" id="A0A1M6EJD7">
    <property type="interactions" value="58"/>
</dbReference>
<keyword evidence="3" id="KW-1185">Reference proteome</keyword>
<reference evidence="2 3" key="1">
    <citation type="submission" date="2016-11" db="EMBL/GenBank/DDBJ databases">
        <authorList>
            <person name="Jaros S."/>
            <person name="Januszkiewicz K."/>
            <person name="Wedrychowicz H."/>
        </authorList>
    </citation>
    <scope>NUCLEOTIDE SEQUENCE [LARGE SCALE GENOMIC DNA]</scope>
    <source>
        <strain evidence="2 3">DSM 18772</strain>
    </source>
</reference>
<dbReference type="PANTHER" id="PTHR12526:SF641">
    <property type="entry name" value="LIPOPOLYSACCHARIDE CORE BIOSYNTHESIS PROTEIN RFAG"/>
    <property type="match status" value="1"/>
</dbReference>
<evidence type="ECO:0000313" key="2">
    <source>
        <dbReference type="EMBL" id="SHI85418.1"/>
    </source>
</evidence>
<dbReference type="Gene3D" id="3.40.50.2000">
    <property type="entry name" value="Glycogen Phosphorylase B"/>
    <property type="match status" value="2"/>
</dbReference>
<protein>
    <submittedName>
        <fullName evidence="2">UDP-glucose:(Heptosyl)LPS alpha-1,3-glucosyltransferase</fullName>
    </submittedName>
</protein>
<dbReference type="AlphaFoldDB" id="A0A1M6EJD7"/>
<dbReference type="SUPFAM" id="SSF53756">
    <property type="entry name" value="UDP-Glycosyltransferase/glycogen phosphorylase"/>
    <property type="match status" value="1"/>
</dbReference>
<gene>
    <name evidence="2" type="ORF">SAMN02745181_1040</name>
</gene>
<dbReference type="CDD" id="cd03801">
    <property type="entry name" value="GT4_PimA-like"/>
    <property type="match status" value="1"/>
</dbReference>
<dbReference type="EMBL" id="FQYR01000002">
    <property type="protein sequence ID" value="SHI85418.1"/>
    <property type="molecule type" value="Genomic_DNA"/>
</dbReference>
<dbReference type="RefSeq" id="WP_143158403.1">
    <property type="nucleotide sequence ID" value="NZ_FQYR01000002.1"/>
</dbReference>
<dbReference type="PANTHER" id="PTHR12526">
    <property type="entry name" value="GLYCOSYLTRANSFERASE"/>
    <property type="match status" value="1"/>
</dbReference>
<evidence type="ECO:0000259" key="1">
    <source>
        <dbReference type="Pfam" id="PF00534"/>
    </source>
</evidence>
<keyword evidence="2" id="KW-0808">Transferase</keyword>
<name>A0A1M6EJD7_9BACT</name>
<dbReference type="STRING" id="1123071.SAMN02745181_1040"/>
<sequence>MLTTLENTIALGSPVPIPIFRISMRLGIFLQHYFPYGGLQRDALRLAHAAKEAGDEPILAVSRWDGPRPDDIKIIVLNSGGGRNHQKAKLFAQDCQELYSKEKLDTAICFSRVPGTPFHFCGDPCYKERFTRTKPSWLAMLPRYRYLLETENSLFGDHAKTHIFYLAASEIPAYKKFYPLTKEHYTLLPPWLKKPETQELDKDSLKTKLLTELDLPSNANLLLFVGSDFKRKGLDIAIQALSKLPDTNSVLVACGQYDPTAYLKLAKELGVADRVRIPGPRDDIPAWMAATDLLVHPARQETAGMVLLEALTYRLPVVCTENCGYAQYVSEAGCQTVSQDCGVDELAKSIAQHLSSHEALQNSITHWLEAEDRYNTANIMLERMRESAR</sequence>
<accession>A0A1M6EJD7</accession>
<dbReference type="OrthoDB" id="9795068at2"/>